<comment type="caution">
    <text evidence="8">The sequence shown here is derived from an EMBL/GenBank/DDBJ whole genome shotgun (WGS) entry which is preliminary data.</text>
</comment>
<dbReference type="EC" id="1.8.4.12" evidence="6"/>
<dbReference type="PROSITE" id="PS51790">
    <property type="entry name" value="MSRB"/>
    <property type="match status" value="1"/>
</dbReference>
<dbReference type="PANTHER" id="PTHR10173">
    <property type="entry name" value="METHIONINE SULFOXIDE REDUCTASE"/>
    <property type="match status" value="1"/>
</dbReference>
<comment type="similarity">
    <text evidence="1 6">Belongs to the MsrB Met sulfoxide reductase family.</text>
</comment>
<dbReference type="Proteomes" id="UP001209878">
    <property type="component" value="Unassembled WGS sequence"/>
</dbReference>
<comment type="function">
    <text evidence="6">Methionine-sulfoxide reductase that specifically reduces methionine (R)-sulfoxide back to methionine. While in many cases methionine oxidation is the result of random oxidation following oxidative stress, methionine oxidation is also a post-translational modification that takes place on specific residues.</text>
</comment>
<dbReference type="InterPro" id="IPR028427">
    <property type="entry name" value="Met_Sox_Rdtase_MsrB"/>
</dbReference>
<dbReference type="Gene3D" id="2.170.150.20">
    <property type="entry name" value="Peptide methionine sulfoxide reductase"/>
    <property type="match status" value="1"/>
</dbReference>
<name>A0AAD9NHG6_RIDPI</name>
<dbReference type="PANTHER" id="PTHR10173:SF52">
    <property type="entry name" value="METHIONINE-R-SULFOXIDE REDUCTASE B1"/>
    <property type="match status" value="1"/>
</dbReference>
<dbReference type="NCBIfam" id="TIGR00357">
    <property type="entry name" value="peptide-methionine (R)-S-oxide reductase MsrB"/>
    <property type="match status" value="1"/>
</dbReference>
<dbReference type="InterPro" id="IPR002579">
    <property type="entry name" value="Met_Sox_Rdtase_MsrB_dom"/>
</dbReference>
<protein>
    <recommendedName>
        <fullName evidence="6">Peptide-methionine (R)-S-oxide reductase</fullName>
        <ecNumber evidence="6">1.8.4.12</ecNumber>
    </recommendedName>
</protein>
<dbReference type="SUPFAM" id="SSF51316">
    <property type="entry name" value="Mss4-like"/>
    <property type="match status" value="1"/>
</dbReference>
<keyword evidence="4 6" id="KW-0560">Oxidoreductase</keyword>
<dbReference type="GO" id="GO:0046872">
    <property type="term" value="F:metal ion binding"/>
    <property type="evidence" value="ECO:0007669"/>
    <property type="project" value="UniProtKB-KW"/>
</dbReference>
<dbReference type="InterPro" id="IPR011057">
    <property type="entry name" value="Mss4-like_sf"/>
</dbReference>
<dbReference type="EMBL" id="JAODUO010001157">
    <property type="protein sequence ID" value="KAK2170215.1"/>
    <property type="molecule type" value="Genomic_DNA"/>
</dbReference>
<evidence type="ECO:0000256" key="4">
    <source>
        <dbReference type="ARBA" id="ARBA00023002"/>
    </source>
</evidence>
<reference evidence="8" key="1">
    <citation type="journal article" date="2023" name="Mol. Biol. Evol.">
        <title>Third-Generation Sequencing Reveals the Adaptive Role of the Epigenome in Three Deep-Sea Polychaetes.</title>
        <authorList>
            <person name="Perez M."/>
            <person name="Aroh O."/>
            <person name="Sun Y."/>
            <person name="Lan Y."/>
            <person name="Juniper S.K."/>
            <person name="Young C.R."/>
            <person name="Angers B."/>
            <person name="Qian P.Y."/>
        </authorList>
    </citation>
    <scope>NUCLEOTIDE SEQUENCE</scope>
    <source>
        <strain evidence="8">R07B-5</strain>
    </source>
</reference>
<accession>A0AAD9NHG6</accession>
<organism evidence="8 9">
    <name type="scientific">Ridgeia piscesae</name>
    <name type="common">Tubeworm</name>
    <dbReference type="NCBI Taxonomy" id="27915"/>
    <lineage>
        <taxon>Eukaryota</taxon>
        <taxon>Metazoa</taxon>
        <taxon>Spiralia</taxon>
        <taxon>Lophotrochozoa</taxon>
        <taxon>Annelida</taxon>
        <taxon>Polychaeta</taxon>
        <taxon>Sedentaria</taxon>
        <taxon>Canalipalpata</taxon>
        <taxon>Sabellida</taxon>
        <taxon>Siboglinidae</taxon>
        <taxon>Ridgeia</taxon>
    </lineage>
</organism>
<evidence type="ECO:0000256" key="2">
    <source>
        <dbReference type="ARBA" id="ARBA00022723"/>
    </source>
</evidence>
<evidence type="ECO:0000313" key="9">
    <source>
        <dbReference type="Proteomes" id="UP001209878"/>
    </source>
</evidence>
<dbReference type="GO" id="GO:0006979">
    <property type="term" value="P:response to oxidative stress"/>
    <property type="evidence" value="ECO:0007669"/>
    <property type="project" value="InterPro"/>
</dbReference>
<keyword evidence="9" id="KW-1185">Reference proteome</keyword>
<dbReference type="FunFam" id="2.170.150.20:FF:000001">
    <property type="entry name" value="Peptide methionine sulfoxide reductase MsrB"/>
    <property type="match status" value="1"/>
</dbReference>
<feature type="domain" description="MsrB" evidence="7">
    <location>
        <begin position="34"/>
        <end position="164"/>
    </location>
</feature>
<dbReference type="AlphaFoldDB" id="A0AAD9NHG6"/>
<keyword evidence="2 6" id="KW-0479">Metal-binding</keyword>
<evidence type="ECO:0000313" key="8">
    <source>
        <dbReference type="EMBL" id="KAK2170215.1"/>
    </source>
</evidence>
<comment type="catalytic activity">
    <reaction evidence="5 6">
        <text>L-methionyl-[protein] + [thioredoxin]-disulfide + H2O = L-methionyl-(R)-S-oxide-[protein] + [thioredoxin]-dithiol</text>
        <dbReference type="Rhea" id="RHEA:24164"/>
        <dbReference type="Rhea" id="RHEA-COMP:10698"/>
        <dbReference type="Rhea" id="RHEA-COMP:10700"/>
        <dbReference type="Rhea" id="RHEA-COMP:12313"/>
        <dbReference type="Rhea" id="RHEA-COMP:12314"/>
        <dbReference type="ChEBI" id="CHEBI:15377"/>
        <dbReference type="ChEBI" id="CHEBI:16044"/>
        <dbReference type="ChEBI" id="CHEBI:29950"/>
        <dbReference type="ChEBI" id="CHEBI:45764"/>
        <dbReference type="ChEBI" id="CHEBI:50058"/>
        <dbReference type="EC" id="1.8.4.12"/>
    </reaction>
</comment>
<evidence type="ECO:0000256" key="3">
    <source>
        <dbReference type="ARBA" id="ARBA00022833"/>
    </source>
</evidence>
<evidence type="ECO:0000256" key="6">
    <source>
        <dbReference type="RuleBase" id="RU365044"/>
    </source>
</evidence>
<dbReference type="GO" id="GO:0033743">
    <property type="term" value="F:peptide-methionine (R)-S-oxide reductase activity"/>
    <property type="evidence" value="ECO:0007669"/>
    <property type="project" value="UniProtKB-EC"/>
</dbReference>
<evidence type="ECO:0000259" key="7">
    <source>
        <dbReference type="PROSITE" id="PS51790"/>
    </source>
</evidence>
<keyword evidence="3 6" id="KW-0862">Zinc</keyword>
<dbReference type="GO" id="GO:0030091">
    <property type="term" value="P:protein repair"/>
    <property type="evidence" value="ECO:0007669"/>
    <property type="project" value="InterPro"/>
</dbReference>
<evidence type="ECO:0000256" key="1">
    <source>
        <dbReference type="ARBA" id="ARBA00007174"/>
    </source>
</evidence>
<gene>
    <name evidence="8" type="ORF">NP493_1158g00071</name>
</gene>
<dbReference type="GO" id="GO:0005737">
    <property type="term" value="C:cytoplasm"/>
    <property type="evidence" value="ECO:0007669"/>
    <property type="project" value="TreeGrafter"/>
</dbReference>
<evidence type="ECO:0000256" key="5">
    <source>
        <dbReference type="ARBA" id="ARBA00048488"/>
    </source>
</evidence>
<dbReference type="Pfam" id="PF01641">
    <property type="entry name" value="SelR"/>
    <property type="match status" value="1"/>
</dbReference>
<sequence>MCLAPAVMRVLSAADAQARASRGGGIDDPKTLTDDEWKKRLTPEQYYVCRQRGTEAPFTGEYVDNHETGIYTCACCDAPLFSSETKFDSGSGWPSYSAALRNKLGESKNEENVNRTEDKSLGKSRVEVTCKTCSAHLGHVFDDGPRPTGERFCINSAAMKFKKGESPDN</sequence>
<comment type="cofactor">
    <cofactor evidence="6">
        <name>Zn(2+)</name>
        <dbReference type="ChEBI" id="CHEBI:29105"/>
    </cofactor>
    <text evidence="6">Binds 1 zinc ion per subunit.</text>
</comment>
<proteinExistence type="inferred from homology"/>